<dbReference type="Proteomes" id="UP001372338">
    <property type="component" value="Unassembled WGS sequence"/>
</dbReference>
<organism evidence="2 3">
    <name type="scientific">Crotalaria pallida</name>
    <name type="common">Smooth rattlebox</name>
    <name type="synonym">Crotalaria striata</name>
    <dbReference type="NCBI Taxonomy" id="3830"/>
    <lineage>
        <taxon>Eukaryota</taxon>
        <taxon>Viridiplantae</taxon>
        <taxon>Streptophyta</taxon>
        <taxon>Embryophyta</taxon>
        <taxon>Tracheophyta</taxon>
        <taxon>Spermatophyta</taxon>
        <taxon>Magnoliopsida</taxon>
        <taxon>eudicotyledons</taxon>
        <taxon>Gunneridae</taxon>
        <taxon>Pentapetalae</taxon>
        <taxon>rosids</taxon>
        <taxon>fabids</taxon>
        <taxon>Fabales</taxon>
        <taxon>Fabaceae</taxon>
        <taxon>Papilionoideae</taxon>
        <taxon>50 kb inversion clade</taxon>
        <taxon>genistoids sensu lato</taxon>
        <taxon>core genistoids</taxon>
        <taxon>Crotalarieae</taxon>
        <taxon>Crotalaria</taxon>
    </lineage>
</organism>
<dbReference type="PANTHER" id="PTHR46328">
    <property type="entry name" value="FAR-RED IMPAIRED RESPONSIVE (FAR1) FAMILY PROTEIN-RELATED"/>
    <property type="match status" value="1"/>
</dbReference>
<evidence type="ECO:0000313" key="3">
    <source>
        <dbReference type="Proteomes" id="UP001372338"/>
    </source>
</evidence>
<reference evidence="2 3" key="1">
    <citation type="submission" date="2024-01" db="EMBL/GenBank/DDBJ databases">
        <title>The genomes of 5 underutilized Papilionoideae crops provide insights into root nodulation and disease resistanc.</title>
        <authorList>
            <person name="Yuan L."/>
        </authorList>
    </citation>
    <scope>NUCLEOTIDE SEQUENCE [LARGE SCALE GENOMIC DNA]</scope>
    <source>
        <strain evidence="2">ZHUSHIDOU_FW_LH</strain>
        <tissue evidence="2">Leaf</tissue>
    </source>
</reference>
<evidence type="ECO:0000259" key="1">
    <source>
        <dbReference type="Pfam" id="PF03101"/>
    </source>
</evidence>
<proteinExistence type="predicted"/>
<gene>
    <name evidence="2" type="ORF">RIF29_00452</name>
</gene>
<sequence length="338" mass="39318">MWHIYLSFIFPTLIVRAPFPEELSNYRKWTLKYNIGVDRFRICLHISDLRKVLKRFLSSQCLWILAFVFLQLRRLHPSSSLLLLHRLLFVPARFCSYLTKMCEDSSSNNVANPSESQLGYIAVDEVEAEMDCDEEDVTLNGKDEYHIDGMEDIGMVRFELLSGEDFLKFHFADNGVDYDFYNTYGLVSGFSIRKSKIGKNVAGDVIRQNFVCSSQGYRQVGMIENRRREPKSITRYGCEAGMRIRLNQDNGRWVVSYFNDDHNHSLMGAKYTGSRSLCNLAARNAKDTNPFVRRSAMKLWFWRRNVLWSEGPVEPWSEAREWHPVCKSCTVVIVEVPK</sequence>
<feature type="domain" description="FAR1" evidence="1">
    <location>
        <begin position="179"/>
        <end position="267"/>
    </location>
</feature>
<dbReference type="AlphaFoldDB" id="A0AAN9IW52"/>
<dbReference type="InterPro" id="IPR004330">
    <property type="entry name" value="FAR1_DNA_bnd_dom"/>
</dbReference>
<protein>
    <recommendedName>
        <fullName evidence="1">FAR1 domain-containing protein</fullName>
    </recommendedName>
</protein>
<dbReference type="PANTHER" id="PTHR46328:SF26">
    <property type="entry name" value="FAR1 DNA-BINDING DOMAIN PROTEIN"/>
    <property type="match status" value="1"/>
</dbReference>
<accession>A0AAN9IW52</accession>
<keyword evidence="3" id="KW-1185">Reference proteome</keyword>
<dbReference type="EMBL" id="JAYWIO010000001">
    <property type="protein sequence ID" value="KAK7287266.1"/>
    <property type="molecule type" value="Genomic_DNA"/>
</dbReference>
<dbReference type="Pfam" id="PF03101">
    <property type="entry name" value="FAR1"/>
    <property type="match status" value="1"/>
</dbReference>
<name>A0AAN9IW52_CROPI</name>
<comment type="caution">
    <text evidence="2">The sequence shown here is derived from an EMBL/GenBank/DDBJ whole genome shotgun (WGS) entry which is preliminary data.</text>
</comment>
<evidence type="ECO:0000313" key="2">
    <source>
        <dbReference type="EMBL" id="KAK7287266.1"/>
    </source>
</evidence>